<proteinExistence type="predicted"/>
<gene>
    <name evidence="3" type="ORF">SAMN02745119_01799</name>
</gene>
<feature type="compositionally biased region" description="Basic and acidic residues" evidence="1">
    <location>
        <begin position="172"/>
        <end position="196"/>
    </location>
</feature>
<evidence type="ECO:0000313" key="4">
    <source>
        <dbReference type="Proteomes" id="UP000190102"/>
    </source>
</evidence>
<keyword evidence="4" id="KW-1185">Reference proteome</keyword>
<dbReference type="InterPro" id="IPR027392">
    <property type="entry name" value="TF_Znf"/>
</dbReference>
<dbReference type="AlphaFoldDB" id="A0A1T4P0W0"/>
<dbReference type="RefSeq" id="WP_078790098.1">
    <property type="nucleotide sequence ID" value="NZ_FUWR01000008.1"/>
</dbReference>
<protein>
    <submittedName>
        <fullName evidence="3">Zn-finger domain-containing nucleic acid-binding protein</fullName>
    </submittedName>
</protein>
<evidence type="ECO:0000313" key="3">
    <source>
        <dbReference type="EMBL" id="SJZ84618.1"/>
    </source>
</evidence>
<feature type="domain" description="Transcription factor zinc-finger" evidence="2">
    <location>
        <begin position="119"/>
        <end position="159"/>
    </location>
</feature>
<dbReference type="Pfam" id="PF13453">
    <property type="entry name" value="Zn_ribbon_TFIIB"/>
    <property type="match status" value="2"/>
</dbReference>
<reference evidence="4" key="1">
    <citation type="submission" date="2017-02" db="EMBL/GenBank/DDBJ databases">
        <authorList>
            <person name="Varghese N."/>
            <person name="Submissions S."/>
        </authorList>
    </citation>
    <scope>NUCLEOTIDE SEQUENCE [LARGE SCALE GENOMIC DNA]</scope>
    <source>
        <strain evidence="4">ATCC BAA-34</strain>
    </source>
</reference>
<dbReference type="OrthoDB" id="9814037at2"/>
<evidence type="ECO:0000256" key="1">
    <source>
        <dbReference type="SAM" id="MobiDB-lite"/>
    </source>
</evidence>
<sequence length="228" mass="25987">MARCSNCNAPLAPGSLLCGYCGNRTDIDLKGIHYYTTHENDTPRVCPRCNIKLKTLDLKLNGRFLIDRCEQCMGIFFDPGELEALLEATVANVSGIDRAGLEAINEKRDPNQHPISYIKCPVCEQLMHRVNFGTKSGVIVDRCKEHGVWLDGGELRQLFEWMKLGGQLLDQERQEQQRKEAEQREKEQRLKLKGYDDEPSAFGSFSDPLRRSDPDLFTIILKAIRFLL</sequence>
<feature type="domain" description="Transcription factor zinc-finger" evidence="2">
    <location>
        <begin position="46"/>
        <end position="88"/>
    </location>
</feature>
<evidence type="ECO:0000259" key="2">
    <source>
        <dbReference type="Pfam" id="PF13453"/>
    </source>
</evidence>
<dbReference type="Proteomes" id="UP000190102">
    <property type="component" value="Unassembled WGS sequence"/>
</dbReference>
<name>A0A1T4P0W0_9BACT</name>
<accession>A0A1T4P0W0</accession>
<dbReference type="STRING" id="115783.SAMN02745119_01799"/>
<organism evidence="3 4">
    <name type="scientific">Trichlorobacter thiogenes</name>
    <dbReference type="NCBI Taxonomy" id="115783"/>
    <lineage>
        <taxon>Bacteria</taxon>
        <taxon>Pseudomonadati</taxon>
        <taxon>Thermodesulfobacteriota</taxon>
        <taxon>Desulfuromonadia</taxon>
        <taxon>Geobacterales</taxon>
        <taxon>Geobacteraceae</taxon>
        <taxon>Trichlorobacter</taxon>
    </lineage>
</organism>
<dbReference type="EMBL" id="FUWR01000008">
    <property type="protein sequence ID" value="SJZ84618.1"/>
    <property type="molecule type" value="Genomic_DNA"/>
</dbReference>
<feature type="region of interest" description="Disordered" evidence="1">
    <location>
        <begin position="172"/>
        <end position="206"/>
    </location>
</feature>